<sequence length="515" mass="58232">MMGGGSGGGTSPNFNPRPPTTYYLANTGEQAQTYFLDQQASTHRRLNQKKDIRNSKWNNDSSNSLNSPRDHTTPRIINRNVPIIDIKRSLSGDLSALARKPLLYKSSGDSGYYGSINNSERPENLYTIRFQVVVWNIGKLDVVSASVPMTFRVTLFWNDIDADGMRDDLTEDGSYVSSSSRSINVWRMHGRQKAVQQEIAGDAASLQQKMLEVPPLAIMNCSTFETIGSPEVDMLQESSRLMRWSCMYRATMIQENLRVDQFPHDDHDIYIQLAILSNRGKGKQWDRRLWKLGLATSDDAQGSTRVPHGVLVDQARLPGFSYNKERGLDFKFVRMEHGAFDNHTEESAEEYLKVSLNVLRESGYYDNNIVPLLALMNVVAVSVLTFKDTEFFYRGLITLNIAFVEMSIRMTADSHLPSVGYEIRLQSVLNQFFFVLMLLVLEAMVVNVLVVDYQISADITRKIDVATGALAIIHNFYTVASYYESARRARRRLNGKEKSSNAGRKSFRGRKPAPV</sequence>
<feature type="compositionally biased region" description="Basic residues" evidence="1">
    <location>
        <begin position="505"/>
        <end position="515"/>
    </location>
</feature>
<dbReference type="AlphaFoldDB" id="A0AAD2FYH7"/>
<evidence type="ECO:0000256" key="2">
    <source>
        <dbReference type="SAM" id="Phobius"/>
    </source>
</evidence>
<dbReference type="EMBL" id="CAKOGP040001869">
    <property type="protein sequence ID" value="CAJ1954720.1"/>
    <property type="molecule type" value="Genomic_DNA"/>
</dbReference>
<accession>A0AAD2FYH7</accession>
<keyword evidence="4" id="KW-1185">Reference proteome</keyword>
<feature type="compositionally biased region" description="Gly residues" evidence="1">
    <location>
        <begin position="1"/>
        <end position="10"/>
    </location>
</feature>
<comment type="caution">
    <text evidence="3">The sequence shown here is derived from an EMBL/GenBank/DDBJ whole genome shotgun (WGS) entry which is preliminary data.</text>
</comment>
<name>A0AAD2FYH7_9STRA</name>
<evidence type="ECO:0000256" key="1">
    <source>
        <dbReference type="SAM" id="MobiDB-lite"/>
    </source>
</evidence>
<evidence type="ECO:0000313" key="3">
    <source>
        <dbReference type="EMBL" id="CAJ1954720.1"/>
    </source>
</evidence>
<proteinExistence type="predicted"/>
<gene>
    <name evidence="3" type="ORF">CYCCA115_LOCUS15312</name>
</gene>
<feature type="transmembrane region" description="Helical" evidence="2">
    <location>
        <begin position="463"/>
        <end position="483"/>
    </location>
</feature>
<feature type="region of interest" description="Disordered" evidence="1">
    <location>
        <begin position="38"/>
        <end position="74"/>
    </location>
</feature>
<feature type="transmembrane region" description="Helical" evidence="2">
    <location>
        <begin position="432"/>
        <end position="451"/>
    </location>
</feature>
<keyword evidence="2" id="KW-0812">Transmembrane</keyword>
<protein>
    <submittedName>
        <fullName evidence="3">Uncharacterized protein</fullName>
    </submittedName>
</protein>
<dbReference type="Proteomes" id="UP001295423">
    <property type="component" value="Unassembled WGS sequence"/>
</dbReference>
<feature type="region of interest" description="Disordered" evidence="1">
    <location>
        <begin position="493"/>
        <end position="515"/>
    </location>
</feature>
<feature type="transmembrane region" description="Helical" evidence="2">
    <location>
        <begin position="369"/>
        <end position="386"/>
    </location>
</feature>
<feature type="region of interest" description="Disordered" evidence="1">
    <location>
        <begin position="1"/>
        <end position="21"/>
    </location>
</feature>
<feature type="compositionally biased region" description="Polar residues" evidence="1">
    <location>
        <begin position="55"/>
        <end position="67"/>
    </location>
</feature>
<reference evidence="3" key="1">
    <citation type="submission" date="2023-08" db="EMBL/GenBank/DDBJ databases">
        <authorList>
            <person name="Audoor S."/>
            <person name="Bilcke G."/>
        </authorList>
    </citation>
    <scope>NUCLEOTIDE SEQUENCE</scope>
</reference>
<keyword evidence="2" id="KW-1133">Transmembrane helix</keyword>
<organism evidence="3 4">
    <name type="scientific">Cylindrotheca closterium</name>
    <dbReference type="NCBI Taxonomy" id="2856"/>
    <lineage>
        <taxon>Eukaryota</taxon>
        <taxon>Sar</taxon>
        <taxon>Stramenopiles</taxon>
        <taxon>Ochrophyta</taxon>
        <taxon>Bacillariophyta</taxon>
        <taxon>Bacillariophyceae</taxon>
        <taxon>Bacillariophycidae</taxon>
        <taxon>Bacillariales</taxon>
        <taxon>Bacillariaceae</taxon>
        <taxon>Cylindrotheca</taxon>
    </lineage>
</organism>
<keyword evidence="2" id="KW-0472">Membrane</keyword>
<evidence type="ECO:0000313" key="4">
    <source>
        <dbReference type="Proteomes" id="UP001295423"/>
    </source>
</evidence>